<dbReference type="PANTHER" id="PTHR11019">
    <property type="entry name" value="HTH-TYPE TRANSCRIPTIONAL REGULATOR NIMR"/>
    <property type="match status" value="1"/>
</dbReference>
<keyword evidence="3" id="KW-0010">Activator</keyword>
<evidence type="ECO:0000256" key="4">
    <source>
        <dbReference type="ARBA" id="ARBA00023163"/>
    </source>
</evidence>
<feature type="domain" description="HTH araC/xylS-type" evidence="5">
    <location>
        <begin position="155"/>
        <end position="255"/>
    </location>
</feature>
<evidence type="ECO:0000313" key="6">
    <source>
        <dbReference type="EMBL" id="GAA4649475.1"/>
    </source>
</evidence>
<dbReference type="SUPFAM" id="SSF46689">
    <property type="entry name" value="Homeodomain-like"/>
    <property type="match status" value="1"/>
</dbReference>
<evidence type="ECO:0000313" key="7">
    <source>
        <dbReference type="Proteomes" id="UP001500604"/>
    </source>
</evidence>
<keyword evidence="7" id="KW-1185">Reference proteome</keyword>
<dbReference type="Pfam" id="PF02311">
    <property type="entry name" value="AraC_binding"/>
    <property type="match status" value="1"/>
</dbReference>
<dbReference type="PRINTS" id="PR00032">
    <property type="entry name" value="HTHARAC"/>
</dbReference>
<dbReference type="SUPFAM" id="SSF51182">
    <property type="entry name" value="RmlC-like cupins"/>
    <property type="match status" value="1"/>
</dbReference>
<keyword evidence="2" id="KW-0238">DNA-binding</keyword>
<dbReference type="InterPro" id="IPR018060">
    <property type="entry name" value="HTH_AraC"/>
</dbReference>
<evidence type="ECO:0000256" key="1">
    <source>
        <dbReference type="ARBA" id="ARBA00023015"/>
    </source>
</evidence>
<sequence>MPLYRYDDVQDPDTLDCPLMGIAVDSGPHESPSHQHQKAQLLYAVEGSMTITMADTLCILSPNRAAWIPPGVEHSTCTQGFHYRSLYFDTRYFTSLPISQSLLNVAPLFRELILRVCEWQPGYPEDGAEMRLATVLQDELIRAVRADLMLPLPQDRRLRGIADHLLQHPDDGRILTRLAADVGASSRTISRHFRHETGMSFSAWRQQLRLLKAMELLSEKLPVSKISAQLGFASDSAFIAMFRRQTGVSPGRYFL</sequence>
<dbReference type="CDD" id="cd06124">
    <property type="entry name" value="cupin_NimR-like_N"/>
    <property type="match status" value="1"/>
</dbReference>
<dbReference type="InterPro" id="IPR011051">
    <property type="entry name" value="RmlC_Cupin_sf"/>
</dbReference>
<organism evidence="6 7">
    <name type="scientific">Kistimonas scapharcae</name>
    <dbReference type="NCBI Taxonomy" id="1036133"/>
    <lineage>
        <taxon>Bacteria</taxon>
        <taxon>Pseudomonadati</taxon>
        <taxon>Pseudomonadota</taxon>
        <taxon>Gammaproteobacteria</taxon>
        <taxon>Oceanospirillales</taxon>
        <taxon>Endozoicomonadaceae</taxon>
        <taxon>Kistimonas</taxon>
    </lineage>
</organism>
<dbReference type="InterPro" id="IPR014710">
    <property type="entry name" value="RmlC-like_jellyroll"/>
</dbReference>
<evidence type="ECO:0000256" key="2">
    <source>
        <dbReference type="ARBA" id="ARBA00023125"/>
    </source>
</evidence>
<dbReference type="InterPro" id="IPR003313">
    <property type="entry name" value="AraC-bd"/>
</dbReference>
<dbReference type="SMART" id="SM00342">
    <property type="entry name" value="HTH_ARAC"/>
    <property type="match status" value="1"/>
</dbReference>
<comment type="caution">
    <text evidence="6">The sequence shown here is derived from an EMBL/GenBank/DDBJ whole genome shotgun (WGS) entry which is preliminary data.</text>
</comment>
<name>A0ABP8V323_9GAMM</name>
<dbReference type="InterPro" id="IPR020449">
    <property type="entry name" value="Tscrpt_reg_AraC-type_HTH"/>
</dbReference>
<dbReference type="Gene3D" id="1.10.10.60">
    <property type="entry name" value="Homeodomain-like"/>
    <property type="match status" value="2"/>
</dbReference>
<reference evidence="7" key="1">
    <citation type="journal article" date="2019" name="Int. J. Syst. Evol. Microbiol.">
        <title>The Global Catalogue of Microorganisms (GCM) 10K type strain sequencing project: providing services to taxonomists for standard genome sequencing and annotation.</title>
        <authorList>
            <consortium name="The Broad Institute Genomics Platform"/>
            <consortium name="The Broad Institute Genome Sequencing Center for Infectious Disease"/>
            <person name="Wu L."/>
            <person name="Ma J."/>
        </authorList>
    </citation>
    <scope>NUCLEOTIDE SEQUENCE [LARGE SCALE GENOMIC DNA]</scope>
    <source>
        <strain evidence="7">JCM 17805</strain>
    </source>
</reference>
<protein>
    <submittedName>
        <fullName evidence="6">Helix-turn-helix transcriptional regulator</fullName>
    </submittedName>
</protein>
<gene>
    <name evidence="6" type="ORF">GCM10023116_17490</name>
</gene>
<dbReference type="Gene3D" id="2.60.120.10">
    <property type="entry name" value="Jelly Rolls"/>
    <property type="match status" value="1"/>
</dbReference>
<dbReference type="PANTHER" id="PTHR11019:SF159">
    <property type="entry name" value="TRANSCRIPTIONAL REGULATOR-RELATED"/>
    <property type="match status" value="1"/>
</dbReference>
<accession>A0ABP8V323</accession>
<proteinExistence type="predicted"/>
<evidence type="ECO:0000259" key="5">
    <source>
        <dbReference type="PROSITE" id="PS01124"/>
    </source>
</evidence>
<dbReference type="Pfam" id="PF12833">
    <property type="entry name" value="HTH_18"/>
    <property type="match status" value="1"/>
</dbReference>
<dbReference type="Proteomes" id="UP001500604">
    <property type="component" value="Unassembled WGS sequence"/>
</dbReference>
<dbReference type="PROSITE" id="PS01124">
    <property type="entry name" value="HTH_ARAC_FAMILY_2"/>
    <property type="match status" value="1"/>
</dbReference>
<dbReference type="InterPro" id="IPR009057">
    <property type="entry name" value="Homeodomain-like_sf"/>
</dbReference>
<dbReference type="PROSITE" id="PS00041">
    <property type="entry name" value="HTH_ARAC_FAMILY_1"/>
    <property type="match status" value="1"/>
</dbReference>
<evidence type="ECO:0000256" key="3">
    <source>
        <dbReference type="ARBA" id="ARBA00023159"/>
    </source>
</evidence>
<keyword evidence="4" id="KW-0804">Transcription</keyword>
<dbReference type="InterPro" id="IPR018062">
    <property type="entry name" value="HTH_AraC-typ_CS"/>
</dbReference>
<dbReference type="EMBL" id="BAABFL010000134">
    <property type="protein sequence ID" value="GAA4649475.1"/>
    <property type="molecule type" value="Genomic_DNA"/>
</dbReference>
<keyword evidence="1" id="KW-0805">Transcription regulation</keyword>
<dbReference type="RefSeq" id="WP_345195332.1">
    <property type="nucleotide sequence ID" value="NZ_BAABFL010000134.1"/>
</dbReference>